<proteinExistence type="predicted"/>
<organism evidence="1">
    <name type="scientific">viral metagenome</name>
    <dbReference type="NCBI Taxonomy" id="1070528"/>
    <lineage>
        <taxon>unclassified sequences</taxon>
        <taxon>metagenomes</taxon>
        <taxon>organismal metagenomes</taxon>
    </lineage>
</organism>
<reference evidence="1" key="1">
    <citation type="journal article" date="2020" name="Nature">
        <title>Giant virus diversity and host interactions through global metagenomics.</title>
        <authorList>
            <person name="Schulz F."/>
            <person name="Roux S."/>
            <person name="Paez-Espino D."/>
            <person name="Jungbluth S."/>
            <person name="Walsh D.A."/>
            <person name="Denef V.J."/>
            <person name="McMahon K.D."/>
            <person name="Konstantinidis K.T."/>
            <person name="Eloe-Fadrosh E.A."/>
            <person name="Kyrpides N.C."/>
            <person name="Woyke T."/>
        </authorList>
    </citation>
    <scope>NUCLEOTIDE SEQUENCE</scope>
    <source>
        <strain evidence="1">GVMAG-M-3300023179-82</strain>
    </source>
</reference>
<protein>
    <submittedName>
        <fullName evidence="1">Uncharacterized protein</fullName>
    </submittedName>
</protein>
<sequence>MNKTINYNKQIKKYNKNKKKQIEQLINLNNLYNINLNKNLMELYNNNKLIIKGEYNLHGIYQFKTNLWIWGTSIPDINKKFIKNINAIRSLNYIFEKNIDNYLYNFYYQFLTEDILLITDNKLLKLINELLLYLSNDLYYFNPINKKSYMQFITLKNIKEQYI</sequence>
<evidence type="ECO:0000313" key="1">
    <source>
        <dbReference type="EMBL" id="QHT76752.1"/>
    </source>
</evidence>
<name>A0A6C0H846_9ZZZZ</name>
<accession>A0A6C0H846</accession>
<dbReference type="AlphaFoldDB" id="A0A6C0H846"/>
<dbReference type="EMBL" id="MN739901">
    <property type="protein sequence ID" value="QHT76752.1"/>
    <property type="molecule type" value="Genomic_DNA"/>
</dbReference>